<proteinExistence type="predicted"/>
<dbReference type="EMBL" id="JAHQIW010005038">
    <property type="protein sequence ID" value="KAJ1364701.1"/>
    <property type="molecule type" value="Genomic_DNA"/>
</dbReference>
<evidence type="ECO:0000313" key="2">
    <source>
        <dbReference type="Proteomes" id="UP001196413"/>
    </source>
</evidence>
<gene>
    <name evidence="1" type="ORF">KIN20_024845</name>
</gene>
<reference evidence="1" key="1">
    <citation type="submission" date="2021-06" db="EMBL/GenBank/DDBJ databases">
        <title>Parelaphostrongylus tenuis whole genome reference sequence.</title>
        <authorList>
            <person name="Garwood T.J."/>
            <person name="Larsen P.A."/>
            <person name="Fountain-Jones N.M."/>
            <person name="Garbe J.R."/>
            <person name="Macchietto M.G."/>
            <person name="Kania S.A."/>
            <person name="Gerhold R.W."/>
            <person name="Richards J.E."/>
            <person name="Wolf T.M."/>
        </authorList>
    </citation>
    <scope>NUCLEOTIDE SEQUENCE</scope>
    <source>
        <strain evidence="1">MNPRO001-30</strain>
        <tissue evidence="1">Meninges</tissue>
    </source>
</reference>
<dbReference type="Proteomes" id="UP001196413">
    <property type="component" value="Unassembled WGS sequence"/>
</dbReference>
<comment type="caution">
    <text evidence="1">The sequence shown here is derived from an EMBL/GenBank/DDBJ whole genome shotgun (WGS) entry which is preliminary data.</text>
</comment>
<sequence length="51" mass="5602">MNGFYTKTNNVQDKTKCGDGNVAIQIHGNFIASGRRHMGFAHAVLVLQGRK</sequence>
<organism evidence="1 2">
    <name type="scientific">Parelaphostrongylus tenuis</name>
    <name type="common">Meningeal worm</name>
    <dbReference type="NCBI Taxonomy" id="148309"/>
    <lineage>
        <taxon>Eukaryota</taxon>
        <taxon>Metazoa</taxon>
        <taxon>Ecdysozoa</taxon>
        <taxon>Nematoda</taxon>
        <taxon>Chromadorea</taxon>
        <taxon>Rhabditida</taxon>
        <taxon>Rhabditina</taxon>
        <taxon>Rhabditomorpha</taxon>
        <taxon>Strongyloidea</taxon>
        <taxon>Metastrongylidae</taxon>
        <taxon>Parelaphostrongylus</taxon>
    </lineage>
</organism>
<protein>
    <submittedName>
        <fullName evidence="1">Uncharacterized protein</fullName>
    </submittedName>
</protein>
<dbReference type="AlphaFoldDB" id="A0AAD5N812"/>
<keyword evidence="2" id="KW-1185">Reference proteome</keyword>
<accession>A0AAD5N812</accession>
<name>A0AAD5N812_PARTN</name>
<evidence type="ECO:0000313" key="1">
    <source>
        <dbReference type="EMBL" id="KAJ1364701.1"/>
    </source>
</evidence>